<proteinExistence type="predicted"/>
<dbReference type="AlphaFoldDB" id="A0A917Q5Y9"/>
<dbReference type="EMBL" id="BMMF01000004">
    <property type="protein sequence ID" value="GGK29772.1"/>
    <property type="molecule type" value="Genomic_DNA"/>
</dbReference>
<name>A0A917Q5Y9_9HYPH</name>
<accession>A0A917Q5Y9</accession>
<gene>
    <name evidence="1" type="ORF">GCM10011322_15280</name>
</gene>
<keyword evidence="2" id="KW-1185">Reference proteome</keyword>
<organism evidence="1 2">
    <name type="scientific">Salinarimonas ramus</name>
    <dbReference type="NCBI Taxonomy" id="690164"/>
    <lineage>
        <taxon>Bacteria</taxon>
        <taxon>Pseudomonadati</taxon>
        <taxon>Pseudomonadota</taxon>
        <taxon>Alphaproteobacteria</taxon>
        <taxon>Hyphomicrobiales</taxon>
        <taxon>Salinarimonadaceae</taxon>
        <taxon>Salinarimonas</taxon>
    </lineage>
</organism>
<dbReference type="Proteomes" id="UP000600449">
    <property type="component" value="Unassembled WGS sequence"/>
</dbReference>
<evidence type="ECO:0000313" key="2">
    <source>
        <dbReference type="Proteomes" id="UP000600449"/>
    </source>
</evidence>
<sequence>MTLQVPWEAWSDVLVRLDAAVETTFRRVQLEVAPVPGAWERRPPAIEESLCRRYFWMAGLDAANRSIGTTAGLDDTHHQALVAFPVAMRAAPTCVPSGPGTFALAVDDGTGWAERALTLVEFLEASRENARFRLSTGIVTPRGRAGQWRAYGTGRLPFDAEL</sequence>
<protein>
    <submittedName>
        <fullName evidence="1">Uncharacterized protein</fullName>
    </submittedName>
</protein>
<reference evidence="1 2" key="1">
    <citation type="journal article" date="2014" name="Int. J. Syst. Evol. Microbiol.">
        <title>Complete genome sequence of Corynebacterium casei LMG S-19264T (=DSM 44701T), isolated from a smear-ripened cheese.</title>
        <authorList>
            <consortium name="US DOE Joint Genome Institute (JGI-PGF)"/>
            <person name="Walter F."/>
            <person name="Albersmeier A."/>
            <person name="Kalinowski J."/>
            <person name="Ruckert C."/>
        </authorList>
    </citation>
    <scope>NUCLEOTIDE SEQUENCE [LARGE SCALE GENOMIC DNA]</scope>
    <source>
        <strain evidence="1 2">CGMCC 1.9161</strain>
    </source>
</reference>
<evidence type="ECO:0000313" key="1">
    <source>
        <dbReference type="EMBL" id="GGK29772.1"/>
    </source>
</evidence>
<dbReference type="RefSeq" id="WP_188911325.1">
    <property type="nucleotide sequence ID" value="NZ_BMMF01000004.1"/>
</dbReference>
<comment type="caution">
    <text evidence="1">The sequence shown here is derived from an EMBL/GenBank/DDBJ whole genome shotgun (WGS) entry which is preliminary data.</text>
</comment>